<keyword evidence="9" id="KW-0472">Membrane</keyword>
<comment type="function">
    <text evidence="10">Interacts with outer membrane receptor proteins that carry out high-affinity binding and energy dependent uptake into the periplasmic space of specific substrates. It could act to transduce energy from the cytoplasmic membrane to specific energy-requiring processes in the outer membrane, resulting in the release into the periplasm of ligands bound by these outer membrane proteins.</text>
</comment>
<keyword evidence="10" id="KW-0735">Signal-anchor</keyword>
<evidence type="ECO:0000256" key="2">
    <source>
        <dbReference type="ARBA" id="ARBA00006555"/>
    </source>
</evidence>
<dbReference type="PRINTS" id="PR01374">
    <property type="entry name" value="TONBPROTEIN"/>
</dbReference>
<feature type="signal peptide" evidence="11">
    <location>
        <begin position="1"/>
        <end position="17"/>
    </location>
</feature>
<evidence type="ECO:0000256" key="6">
    <source>
        <dbReference type="ARBA" id="ARBA00022692"/>
    </source>
</evidence>
<reference evidence="13 14" key="1">
    <citation type="journal article" date="2023" name="Ecotoxicol. Environ. Saf.">
        <title>Mercury remediation potential of mercury-resistant strain Rheinheimera metallidurans sp. nov. isolated from a municipal waste dumping site.</title>
        <authorList>
            <person name="Yadav V."/>
            <person name="Manjhi A."/>
            <person name="Vadakedath N."/>
        </authorList>
    </citation>
    <scope>NUCLEOTIDE SEQUENCE [LARGE SCALE GENOMIC DNA]</scope>
    <source>
        <strain evidence="13 14">E-49</strain>
    </source>
</reference>
<dbReference type="SUPFAM" id="SSF74653">
    <property type="entry name" value="TolA/TonB C-terminal domain"/>
    <property type="match status" value="1"/>
</dbReference>
<keyword evidence="4 10" id="KW-1003">Cell membrane</keyword>
<dbReference type="InterPro" id="IPR037682">
    <property type="entry name" value="TonB_C"/>
</dbReference>
<comment type="similarity">
    <text evidence="2 10">Belongs to the TonB family.</text>
</comment>
<protein>
    <recommendedName>
        <fullName evidence="10">Protein TonB</fullName>
    </recommendedName>
</protein>
<keyword evidence="5 10" id="KW-0997">Cell inner membrane</keyword>
<dbReference type="RefSeq" id="WP_335737829.1">
    <property type="nucleotide sequence ID" value="NZ_JALAAR010000027.1"/>
</dbReference>
<feature type="chain" id="PRO_5046434471" description="Protein TonB" evidence="11">
    <location>
        <begin position="18"/>
        <end position="458"/>
    </location>
</feature>
<accession>A0ABU8CBR7</accession>
<evidence type="ECO:0000256" key="9">
    <source>
        <dbReference type="ARBA" id="ARBA00023136"/>
    </source>
</evidence>
<evidence type="ECO:0000256" key="5">
    <source>
        <dbReference type="ARBA" id="ARBA00022519"/>
    </source>
</evidence>
<keyword evidence="14" id="KW-1185">Reference proteome</keyword>
<proteinExistence type="inferred from homology"/>
<dbReference type="EMBL" id="JALAAR010000027">
    <property type="protein sequence ID" value="MEH8019434.1"/>
    <property type="molecule type" value="Genomic_DNA"/>
</dbReference>
<dbReference type="NCBIfam" id="TIGR01352">
    <property type="entry name" value="tonB_Cterm"/>
    <property type="match status" value="1"/>
</dbReference>
<evidence type="ECO:0000259" key="12">
    <source>
        <dbReference type="PROSITE" id="PS52015"/>
    </source>
</evidence>
<organism evidence="13 14">
    <name type="scientific">Rheinheimera muenzenbergensis</name>
    <dbReference type="NCBI Taxonomy" id="1193628"/>
    <lineage>
        <taxon>Bacteria</taxon>
        <taxon>Pseudomonadati</taxon>
        <taxon>Pseudomonadota</taxon>
        <taxon>Gammaproteobacteria</taxon>
        <taxon>Chromatiales</taxon>
        <taxon>Chromatiaceae</taxon>
        <taxon>Rheinheimera</taxon>
    </lineage>
</organism>
<keyword evidence="3 10" id="KW-0813">Transport</keyword>
<comment type="caution">
    <text evidence="13">The sequence shown here is derived from an EMBL/GenBank/DDBJ whole genome shotgun (WGS) entry which is preliminary data.</text>
</comment>
<gene>
    <name evidence="13" type="ORF">MN202_19545</name>
</gene>
<keyword evidence="7 10" id="KW-0653">Protein transport</keyword>
<dbReference type="PANTHER" id="PTHR33446:SF14">
    <property type="entry name" value="PROTEIN TONB"/>
    <property type="match status" value="1"/>
</dbReference>
<evidence type="ECO:0000256" key="4">
    <source>
        <dbReference type="ARBA" id="ARBA00022475"/>
    </source>
</evidence>
<dbReference type="InterPro" id="IPR006597">
    <property type="entry name" value="Sel1-like"/>
</dbReference>
<dbReference type="InterPro" id="IPR006260">
    <property type="entry name" value="TonB/TolA_C"/>
</dbReference>
<feature type="domain" description="TonB C-terminal" evidence="12">
    <location>
        <begin position="126"/>
        <end position="217"/>
    </location>
</feature>
<dbReference type="Pfam" id="PF03544">
    <property type="entry name" value="TonB_C"/>
    <property type="match status" value="1"/>
</dbReference>
<sequence>MKKWLLLALLGSGVAQANMLDALQAYGKKDYAAAAQQFAELLPLGNELAAFNLGVMAYQGEGQPADLAKALAYFMLAADLEHDESRELLQRLTAKATEQQLDTANSAFEQLKQLVIITETDLSARQRQNAPDPIRRVHPEYPIDAAKNGQFGYVKLRFLVNEDGDVTTVDTLDAFPAKVFERASVKAVKRWKYQPSDKKHLFEVQLDYSLQGKVDKHALARVLEKNKLWQYAAAGAPQYQFALGTLLTLMEVQSPNSFWFDPELPLMPEPDFSIYRKRNKLTADLDGFWGYAVVRVAADGTITEQLKVNFESKNQLSSLVGQKLSGEVDNEVYRLSRSSSNPMKKLHITPSVTASRAMSGKFWWQQAAKNGDLDAQRVMAAYDPQWEQYLLAQQDGEVMAWAGTRMFLNGQQAQGIVLLEKAIAKNYSLAEEMRLQLDRRDIDDVKTRDNKDVTTKGR</sequence>
<evidence type="ECO:0000256" key="3">
    <source>
        <dbReference type="ARBA" id="ARBA00022448"/>
    </source>
</evidence>
<evidence type="ECO:0000256" key="10">
    <source>
        <dbReference type="RuleBase" id="RU362123"/>
    </source>
</evidence>
<dbReference type="PANTHER" id="PTHR33446">
    <property type="entry name" value="PROTEIN TONB-RELATED"/>
    <property type="match status" value="1"/>
</dbReference>
<dbReference type="Proteomes" id="UP001375382">
    <property type="component" value="Unassembled WGS sequence"/>
</dbReference>
<dbReference type="InterPro" id="IPR003538">
    <property type="entry name" value="TonB"/>
</dbReference>
<evidence type="ECO:0000256" key="11">
    <source>
        <dbReference type="SAM" id="SignalP"/>
    </source>
</evidence>
<dbReference type="InterPro" id="IPR011990">
    <property type="entry name" value="TPR-like_helical_dom_sf"/>
</dbReference>
<evidence type="ECO:0000313" key="14">
    <source>
        <dbReference type="Proteomes" id="UP001375382"/>
    </source>
</evidence>
<evidence type="ECO:0000256" key="1">
    <source>
        <dbReference type="ARBA" id="ARBA00004383"/>
    </source>
</evidence>
<keyword evidence="8" id="KW-1133">Transmembrane helix</keyword>
<keyword evidence="6" id="KW-0812">Transmembrane</keyword>
<dbReference type="Gene3D" id="1.25.40.10">
    <property type="entry name" value="Tetratricopeptide repeat domain"/>
    <property type="match status" value="1"/>
</dbReference>
<dbReference type="SMART" id="SM00671">
    <property type="entry name" value="SEL1"/>
    <property type="match status" value="1"/>
</dbReference>
<evidence type="ECO:0000313" key="13">
    <source>
        <dbReference type="EMBL" id="MEH8019434.1"/>
    </source>
</evidence>
<dbReference type="PROSITE" id="PS52015">
    <property type="entry name" value="TONB_CTD"/>
    <property type="match status" value="1"/>
</dbReference>
<evidence type="ECO:0000256" key="7">
    <source>
        <dbReference type="ARBA" id="ARBA00022927"/>
    </source>
</evidence>
<evidence type="ECO:0000256" key="8">
    <source>
        <dbReference type="ARBA" id="ARBA00022989"/>
    </source>
</evidence>
<dbReference type="Gene3D" id="3.30.2420.10">
    <property type="entry name" value="TonB"/>
    <property type="match status" value="1"/>
</dbReference>
<name>A0ABU8CBR7_9GAMM</name>
<comment type="subcellular location">
    <subcellularLocation>
        <location evidence="1 10">Cell inner membrane</location>
        <topology evidence="1 10">Single-pass membrane protein</topology>
        <orientation evidence="1 10">Periplasmic side</orientation>
    </subcellularLocation>
</comment>
<dbReference type="SUPFAM" id="SSF81901">
    <property type="entry name" value="HCP-like"/>
    <property type="match status" value="1"/>
</dbReference>
<keyword evidence="11" id="KW-0732">Signal</keyword>
<dbReference type="InterPro" id="IPR051045">
    <property type="entry name" value="TonB-dependent_transducer"/>
</dbReference>